<evidence type="ECO:0000313" key="2">
    <source>
        <dbReference type="EMBL" id="PAU78580.1"/>
    </source>
</evidence>
<keyword evidence="3" id="KW-1185">Reference proteome</keyword>
<dbReference type="Proteomes" id="UP000217771">
    <property type="component" value="Unassembled WGS sequence"/>
</dbReference>
<gene>
    <name evidence="2" type="ORF">CK498_06000</name>
</gene>
<dbReference type="SUPFAM" id="SSF53850">
    <property type="entry name" value="Periplasmic binding protein-like II"/>
    <property type="match status" value="1"/>
</dbReference>
<keyword evidence="1" id="KW-0732">Signal</keyword>
<dbReference type="Pfam" id="PF13343">
    <property type="entry name" value="SBP_bac_6"/>
    <property type="match status" value="1"/>
</dbReference>
<evidence type="ECO:0000256" key="1">
    <source>
        <dbReference type="ARBA" id="ARBA00022729"/>
    </source>
</evidence>
<accession>A0A2A2F1C7</accession>
<dbReference type="PANTHER" id="PTHR30222:SF17">
    <property type="entry name" value="SPERMIDINE_PUTRESCINE-BINDING PERIPLASMIC PROTEIN"/>
    <property type="match status" value="1"/>
</dbReference>
<dbReference type="PANTHER" id="PTHR30222">
    <property type="entry name" value="SPERMIDINE/PUTRESCINE-BINDING PERIPLASMIC PROTEIN"/>
    <property type="match status" value="1"/>
</dbReference>
<organism evidence="2 3">
    <name type="scientific">Halomonas salipaludis</name>
    <dbReference type="NCBI Taxonomy" id="2032625"/>
    <lineage>
        <taxon>Bacteria</taxon>
        <taxon>Pseudomonadati</taxon>
        <taxon>Pseudomonadota</taxon>
        <taxon>Gammaproteobacteria</taxon>
        <taxon>Oceanospirillales</taxon>
        <taxon>Halomonadaceae</taxon>
        <taxon>Halomonas</taxon>
    </lineage>
</organism>
<dbReference type="EMBL" id="NSKB01000002">
    <property type="protein sequence ID" value="PAU78580.1"/>
    <property type="molecule type" value="Genomic_DNA"/>
</dbReference>
<reference evidence="2 3" key="1">
    <citation type="submission" date="2017-08" db="EMBL/GenBank/DDBJ databases">
        <title>Halomonas alkalisoli sp. nov., isolated from saline alkaline soil.</title>
        <authorList>
            <person name="Wang D."/>
            <person name="Zhang G."/>
        </authorList>
    </citation>
    <scope>NUCLEOTIDE SEQUENCE [LARGE SCALE GENOMIC DNA]</scope>
    <source>
        <strain evidence="2 3">WRN001</strain>
    </source>
</reference>
<dbReference type="AlphaFoldDB" id="A0A2A2F1C7"/>
<dbReference type="Gene3D" id="3.40.190.10">
    <property type="entry name" value="Periplasmic binding protein-like II"/>
    <property type="match status" value="2"/>
</dbReference>
<protein>
    <submittedName>
        <fullName evidence="2">Signal peptide prediction</fullName>
    </submittedName>
</protein>
<dbReference type="RefSeq" id="WP_095620251.1">
    <property type="nucleotide sequence ID" value="NZ_NSKB01000002.1"/>
</dbReference>
<comment type="caution">
    <text evidence="2">The sequence shown here is derived from an EMBL/GenBank/DDBJ whole genome shotgun (WGS) entry which is preliminary data.</text>
</comment>
<name>A0A2A2F1C7_9GAMM</name>
<proteinExistence type="predicted"/>
<evidence type="ECO:0000313" key="3">
    <source>
        <dbReference type="Proteomes" id="UP000217771"/>
    </source>
</evidence>
<dbReference type="OrthoDB" id="9812255at2"/>
<sequence>MASSTSSPVTLRVLGTSVTLLEQIRERAEAELGIRLEYIVRNAAEAQRMAVLQPQDYDIYDQWFHDIDFVWPARAVQPIDVRRIPLWDEVTPLATNGHLHHGLLGRGSVPARRLFVQADGTLSDTPSDAISMLPLTHNVDSFVYCDEPLPDGLRPDDASWGWLLDPRFAGKVALQGEPTIGVLDAALAATAQGERFADLSNLSLAEIDRLTDLLAEKRRQGHFAALWANEEEAMHLMADHKVCLQSLWSPALMRLHDSPRRYRLATPKEGYRAWFGGMSLSCNLDGRALDAAYDYLNWWLSGWPGAVMARQGYYISTPQRTRAHLSDDEWGYWYAGEPAENTLVGADGYPLIAPGTLRDGGDYHARMNHVGVWNTVMDEHNYLVRKWTQALFR</sequence>